<evidence type="ECO:0000313" key="5">
    <source>
        <dbReference type="EMBL" id="KID56063.1"/>
    </source>
</evidence>
<sequence>MTSTAPTSVNEQGAYRELVFEGYASDSEQVSLMIKDYSEDQAKTGFYKIPLGFANTTQNNNNADVELVYIYPLCECTPDGAAERKLTNLRPGYLYIYVDGHLWRELEVTEHEEEDISYFKDVNLAYQKGPQAWRIDEHGQVGERVATGEQLKQVLVPNKLYGQPCRVEIAFSETQWCWRQIEAFGGMSENDPRLNYGPRVQPGTNDDAASERRSQRMQVLDKLGNYAQGYSNDEAPQHIPLPRMPKNGLHRPVLKDPIGVARYLAAEIVSERKNIQQLSMESIKGAPLTPDDFEDFAPEQKNISKHVLATTIQSQFFAFPNTTQQKVDLGMSVSEHEQDMAQNYKSWVRAGFSKYEFRRYLKTEQALTSARAINVQKSFGFDHITREDAPMSFYQAVKDYGYYEDVRRNFVYELISDVTAPYTDLTKTLIESFLVHDSDFRAAKQIDEEDMGQELMLKVLGTHPLDTENAANSLKLTALMYPKKTGTALSDYECARRESSDPFDTVFSVELQQQIQQDIDEGLMSGEQREFWRRASQMIWGVLAISFSVPTSYYAMGGAGADIKASAKNRNELEQQLKDQTQELEREIKSLEQNIASKNKQISEQEQLRAQVYAEMKKVAGADPKAVESQNEFLKQQIQARIEELEAHKRNHGRARTQLFKSRQGLKNLQAHFEYFTAMKFHTIAKPMSLYDRFQHLASVLTGDLLQEVDIDVNDYYNGKLPDGKLPLNFQDKAKRAQVQLEKLTRATEEFDEEYYKSTQSVAEADLVIDDQHTVKSRLDHIITLDGSLDEVLRLISKSQVHAGVGIKRLRKTMLMIDENAISDLYKERKVATKTLDETLQKQLEADWHLEGLAHENEALNNMASKRISPEVFNRALNGTLAFVSIFEVINAFKVLTDKNASGLSKTSAVLDLFDIGINVGLNIVERRAGLPSPKQCYALLRNKPVPPSALTKRFWWMSQMKAKAVFVLAGNVFTFLAGAVSTYVSFYEMSKAMRRGDNAQFIGHGLMMLGFAGMTTSAALGVGVVTIKALQTAAIAACISGLAIFGLVLLLIGAGVVWAFAEKPIEGWLEACHWGNGRTRFKDDESNDSTARASQWKDKPELALLDLYSALYGPKLEIANDPRMQYVRYKFYAPMVHPINGARVKLMWRRTTGPDKEFKVLTYHQLSKLMSKINLFPARKGWHFDVSYYRLRQVLGLPYNSSIELKGEYKVYPQGEGAKLVEGTETEFMLPSYVKRQAGSFWESFFGEGEYEQTQGGMYLQEVFLRPSGRY</sequence>
<evidence type="ECO:0000256" key="1">
    <source>
        <dbReference type="SAM" id="Coils"/>
    </source>
</evidence>
<dbReference type="CDD" id="cd20705">
    <property type="entry name" value="MIX_I"/>
    <property type="match status" value="1"/>
</dbReference>
<dbReference type="AlphaFoldDB" id="A0A023Q139"/>
<dbReference type="EMBL" id="JWIC01000007">
    <property type="protein sequence ID" value="KID56063.1"/>
    <property type="molecule type" value="Genomic_DNA"/>
</dbReference>
<dbReference type="RefSeq" id="WP_039610635.1">
    <property type="nucleotide sequence ID" value="NZ_JWIC01000007.1"/>
</dbReference>
<keyword evidence="3" id="KW-0812">Transmembrane</keyword>
<gene>
    <name evidence="5" type="ORF">JF50_17320</name>
</gene>
<dbReference type="OrthoDB" id="5406083at2"/>
<keyword evidence="3" id="KW-0472">Membrane</keyword>
<reference evidence="4" key="1">
    <citation type="journal article" date="2014" name="Science">
        <title>Marine tubeworm metamorphosis induced by arrays of bacterial phage tail-like structures.</title>
        <authorList>
            <person name="Shikuma N.J."/>
            <person name="Pilhofer M."/>
            <person name="Weiss G.L."/>
            <person name="Hadfield M.G."/>
            <person name="Jensen G.J."/>
            <person name="Newman D.K."/>
        </authorList>
    </citation>
    <scope>NUCLEOTIDE SEQUENCE</scope>
    <source>
        <strain evidence="4">HI1</strain>
    </source>
</reference>
<accession>A0A023Q139</accession>
<feature type="coiled-coil region" evidence="1">
    <location>
        <begin position="563"/>
        <end position="655"/>
    </location>
</feature>
<dbReference type="EMBL" id="KF724688">
    <property type="protein sequence ID" value="AHX39906.1"/>
    <property type="molecule type" value="Genomic_DNA"/>
</dbReference>
<proteinExistence type="predicted"/>
<evidence type="ECO:0000313" key="6">
    <source>
        <dbReference type="Proteomes" id="UP000031327"/>
    </source>
</evidence>
<feature type="transmembrane region" description="Helical" evidence="3">
    <location>
        <begin position="965"/>
        <end position="987"/>
    </location>
</feature>
<feature type="transmembrane region" description="Helical" evidence="3">
    <location>
        <begin position="1007"/>
        <end position="1028"/>
    </location>
</feature>
<protein>
    <submittedName>
        <fullName evidence="4">Uncharacterized protein</fullName>
    </submittedName>
</protein>
<name>A0A023Q139_9GAMM</name>
<evidence type="ECO:0000256" key="3">
    <source>
        <dbReference type="SAM" id="Phobius"/>
    </source>
</evidence>
<reference evidence="5 6" key="2">
    <citation type="submission" date="2014-12" db="EMBL/GenBank/DDBJ databases">
        <title>Draft Genome Sequence of Pseudoalteromonas luteoviolacea HI1.</title>
        <authorList>
            <person name="Asahina A.Y."/>
            <person name="Hadfield M.G."/>
        </authorList>
    </citation>
    <scope>NUCLEOTIDE SEQUENCE [LARGE SCALE GENOMIC DNA]</scope>
    <source>
        <strain evidence="5 6">HI1</strain>
    </source>
</reference>
<evidence type="ECO:0000256" key="2">
    <source>
        <dbReference type="SAM" id="MobiDB-lite"/>
    </source>
</evidence>
<organism evidence="4">
    <name type="scientific">Pseudoalteromonas luteoviolacea</name>
    <dbReference type="NCBI Taxonomy" id="43657"/>
    <lineage>
        <taxon>Bacteria</taxon>
        <taxon>Pseudomonadati</taxon>
        <taxon>Pseudomonadota</taxon>
        <taxon>Gammaproteobacteria</taxon>
        <taxon>Alteromonadales</taxon>
        <taxon>Pseudoalteromonadaceae</taxon>
        <taxon>Pseudoalteromonas</taxon>
    </lineage>
</organism>
<dbReference type="Proteomes" id="UP000031327">
    <property type="component" value="Unassembled WGS sequence"/>
</dbReference>
<keyword evidence="3" id="KW-1133">Transmembrane helix</keyword>
<keyword evidence="1" id="KW-0175">Coiled coil</keyword>
<evidence type="ECO:0000313" key="4">
    <source>
        <dbReference type="EMBL" id="AHX39906.1"/>
    </source>
</evidence>
<feature type="region of interest" description="Disordered" evidence="2">
    <location>
        <begin position="189"/>
        <end position="213"/>
    </location>
</feature>
<feature type="transmembrane region" description="Helical" evidence="3">
    <location>
        <begin position="1034"/>
        <end position="1062"/>
    </location>
</feature>